<protein>
    <submittedName>
        <fullName evidence="2">Uncharacterized protein</fullName>
    </submittedName>
</protein>
<feature type="region of interest" description="Disordered" evidence="1">
    <location>
        <begin position="1"/>
        <end position="29"/>
    </location>
</feature>
<evidence type="ECO:0000256" key="1">
    <source>
        <dbReference type="SAM" id="MobiDB-lite"/>
    </source>
</evidence>
<feature type="compositionally biased region" description="Basic residues" evidence="1">
    <location>
        <begin position="9"/>
        <end position="21"/>
    </location>
</feature>
<name>A0A2N9ISD9_FAGSY</name>
<proteinExistence type="predicted"/>
<organism evidence="2">
    <name type="scientific">Fagus sylvatica</name>
    <name type="common">Beechnut</name>
    <dbReference type="NCBI Taxonomy" id="28930"/>
    <lineage>
        <taxon>Eukaryota</taxon>
        <taxon>Viridiplantae</taxon>
        <taxon>Streptophyta</taxon>
        <taxon>Embryophyta</taxon>
        <taxon>Tracheophyta</taxon>
        <taxon>Spermatophyta</taxon>
        <taxon>Magnoliopsida</taxon>
        <taxon>eudicotyledons</taxon>
        <taxon>Gunneridae</taxon>
        <taxon>Pentapetalae</taxon>
        <taxon>rosids</taxon>
        <taxon>fabids</taxon>
        <taxon>Fagales</taxon>
        <taxon>Fagaceae</taxon>
        <taxon>Fagus</taxon>
    </lineage>
</organism>
<gene>
    <name evidence="2" type="ORF">FSB_LOCUS55096</name>
</gene>
<reference evidence="2" key="1">
    <citation type="submission" date="2018-02" db="EMBL/GenBank/DDBJ databases">
        <authorList>
            <person name="Cohen D.B."/>
            <person name="Kent A.D."/>
        </authorList>
    </citation>
    <scope>NUCLEOTIDE SEQUENCE</scope>
</reference>
<evidence type="ECO:0000313" key="2">
    <source>
        <dbReference type="EMBL" id="SPD27214.1"/>
    </source>
</evidence>
<sequence>MRPRETRSRLRKTRSRPRKTRSSVQRACGGRRACGVQKNLDLIHSLAVVWIR</sequence>
<dbReference type="EMBL" id="OIVN01006183">
    <property type="protein sequence ID" value="SPD27214.1"/>
    <property type="molecule type" value="Genomic_DNA"/>
</dbReference>
<accession>A0A2N9ISD9</accession>
<dbReference type="AlphaFoldDB" id="A0A2N9ISD9"/>